<dbReference type="Pfam" id="PF00384">
    <property type="entry name" value="Molybdopterin"/>
    <property type="match status" value="1"/>
</dbReference>
<dbReference type="InterPro" id="IPR006656">
    <property type="entry name" value="Mopterin_OxRdtase"/>
</dbReference>
<reference evidence="4" key="2">
    <citation type="journal article" date="2014" name="ISME J.">
        <title>Microbial stratification in low pH oxic and suboxic macroscopic growths along an acid mine drainage.</title>
        <authorList>
            <person name="Mendez-Garcia C."/>
            <person name="Mesa V."/>
            <person name="Sprenger R.R."/>
            <person name="Richter M."/>
            <person name="Diez M.S."/>
            <person name="Solano J."/>
            <person name="Bargiela R."/>
            <person name="Golyshina O.V."/>
            <person name="Manteca A."/>
            <person name="Ramos J.L."/>
            <person name="Gallego J.R."/>
            <person name="Llorente I."/>
            <person name="Martins Dos Santos V.A."/>
            <person name="Jensen O.N."/>
            <person name="Pelaez A.I."/>
            <person name="Sanchez J."/>
            <person name="Ferrer M."/>
        </authorList>
    </citation>
    <scope>NUCLEOTIDE SEQUENCE</scope>
</reference>
<dbReference type="PANTHER" id="PTHR43105">
    <property type="entry name" value="RESPIRATORY NITRATE REDUCTASE"/>
    <property type="match status" value="1"/>
</dbReference>
<sequence>GSEPWLDAPDSGAERTLAQAQCVVAITPFVSDALRSVAHVLLPAGTFAETSGTYVNLEGLWQSQSGAASPVGEARPAWKILRVLGNLLDLSGFEYLSSEQVRDELAGLCAADTAYAAPRYVGRHKVATDAAAARVVDVPMYRIDALVRRAVSLQNTR</sequence>
<dbReference type="PANTHER" id="PTHR43105:SF13">
    <property type="entry name" value="NADH-UBIQUINONE OXIDOREDUCTASE 75 KDA SUBUNIT, MITOCHONDRIAL"/>
    <property type="match status" value="1"/>
</dbReference>
<comment type="caution">
    <text evidence="4">The sequence shown here is derived from an EMBL/GenBank/DDBJ whole genome shotgun (WGS) entry which is preliminary data.</text>
</comment>
<evidence type="ECO:0000259" key="3">
    <source>
        <dbReference type="Pfam" id="PF00384"/>
    </source>
</evidence>
<reference evidence="4" key="1">
    <citation type="submission" date="2013-08" db="EMBL/GenBank/DDBJ databases">
        <authorList>
            <person name="Mendez C."/>
            <person name="Richter M."/>
            <person name="Ferrer M."/>
            <person name="Sanchez J."/>
        </authorList>
    </citation>
    <scope>NUCLEOTIDE SEQUENCE</scope>
</reference>
<dbReference type="Gene3D" id="3.40.50.740">
    <property type="match status" value="1"/>
</dbReference>
<evidence type="ECO:0000256" key="2">
    <source>
        <dbReference type="ARBA" id="ARBA00034078"/>
    </source>
</evidence>
<organism evidence="4">
    <name type="scientific">mine drainage metagenome</name>
    <dbReference type="NCBI Taxonomy" id="410659"/>
    <lineage>
        <taxon>unclassified sequences</taxon>
        <taxon>metagenomes</taxon>
        <taxon>ecological metagenomes</taxon>
    </lineage>
</organism>
<gene>
    <name evidence="4" type="ORF">B1A_17081</name>
</gene>
<evidence type="ECO:0000256" key="1">
    <source>
        <dbReference type="ARBA" id="ARBA00001966"/>
    </source>
</evidence>
<evidence type="ECO:0000313" key="4">
    <source>
        <dbReference type="EMBL" id="EQD38904.1"/>
    </source>
</evidence>
<feature type="domain" description="Molybdopterin oxidoreductase" evidence="3">
    <location>
        <begin position="3"/>
        <end position="85"/>
    </location>
</feature>
<dbReference type="SUPFAM" id="SSF53706">
    <property type="entry name" value="Formate dehydrogenase/DMSO reductase, domains 1-3"/>
    <property type="match status" value="1"/>
</dbReference>
<accession>T1AD60</accession>
<protein>
    <submittedName>
        <fullName evidence="4">NADH:quinone oxidoreductase chain G</fullName>
    </submittedName>
</protein>
<name>T1AD60_9ZZZZ</name>
<dbReference type="GO" id="GO:0016020">
    <property type="term" value="C:membrane"/>
    <property type="evidence" value="ECO:0007669"/>
    <property type="project" value="TreeGrafter"/>
</dbReference>
<proteinExistence type="predicted"/>
<comment type="cofactor">
    <cofactor evidence="2">
        <name>[2Fe-2S] cluster</name>
        <dbReference type="ChEBI" id="CHEBI:190135"/>
    </cofactor>
</comment>
<dbReference type="GO" id="GO:0016491">
    <property type="term" value="F:oxidoreductase activity"/>
    <property type="evidence" value="ECO:0007669"/>
    <property type="project" value="InterPro"/>
</dbReference>
<dbReference type="InterPro" id="IPR050123">
    <property type="entry name" value="Prok_molybdopt-oxidoreductase"/>
</dbReference>
<feature type="non-terminal residue" evidence="4">
    <location>
        <position position="1"/>
    </location>
</feature>
<dbReference type="AlphaFoldDB" id="T1AD60"/>
<dbReference type="EMBL" id="AUZX01012554">
    <property type="protein sequence ID" value="EQD38904.1"/>
    <property type="molecule type" value="Genomic_DNA"/>
</dbReference>
<comment type="cofactor">
    <cofactor evidence="1">
        <name>[4Fe-4S] cluster</name>
        <dbReference type="ChEBI" id="CHEBI:49883"/>
    </cofactor>
</comment>
<feature type="non-terminal residue" evidence="4">
    <location>
        <position position="157"/>
    </location>
</feature>